<keyword evidence="2" id="KW-1185">Reference proteome</keyword>
<dbReference type="EnsemblPlants" id="AVESA.00010b.r2.5DG1006000.1">
    <property type="protein sequence ID" value="AVESA.00010b.r2.5DG1006000.1.CDS.1"/>
    <property type="gene ID" value="AVESA.00010b.r2.5DG1006000"/>
</dbReference>
<reference evidence="1" key="1">
    <citation type="submission" date="2021-05" db="EMBL/GenBank/DDBJ databases">
        <authorList>
            <person name="Scholz U."/>
            <person name="Mascher M."/>
            <person name="Fiebig A."/>
        </authorList>
    </citation>
    <scope>NUCLEOTIDE SEQUENCE [LARGE SCALE GENOMIC DNA]</scope>
</reference>
<accession>A0ACD5YN40</accession>
<dbReference type="Proteomes" id="UP001732700">
    <property type="component" value="Chromosome 5D"/>
</dbReference>
<name>A0ACD5YN40_AVESA</name>
<evidence type="ECO:0000313" key="2">
    <source>
        <dbReference type="Proteomes" id="UP001732700"/>
    </source>
</evidence>
<organism evidence="1 2">
    <name type="scientific">Avena sativa</name>
    <name type="common">Oat</name>
    <dbReference type="NCBI Taxonomy" id="4498"/>
    <lineage>
        <taxon>Eukaryota</taxon>
        <taxon>Viridiplantae</taxon>
        <taxon>Streptophyta</taxon>
        <taxon>Embryophyta</taxon>
        <taxon>Tracheophyta</taxon>
        <taxon>Spermatophyta</taxon>
        <taxon>Magnoliopsida</taxon>
        <taxon>Liliopsida</taxon>
        <taxon>Poales</taxon>
        <taxon>Poaceae</taxon>
        <taxon>BOP clade</taxon>
        <taxon>Pooideae</taxon>
        <taxon>Poodae</taxon>
        <taxon>Poeae</taxon>
        <taxon>Poeae Chloroplast Group 1 (Aveneae type)</taxon>
        <taxon>Aveninae</taxon>
        <taxon>Avena</taxon>
    </lineage>
</organism>
<protein>
    <submittedName>
        <fullName evidence="1">Uncharacterized protein</fullName>
    </submittedName>
</protein>
<evidence type="ECO:0000313" key="1">
    <source>
        <dbReference type="EnsemblPlants" id="AVESA.00010b.r2.5DG1006000.1.CDS.1"/>
    </source>
</evidence>
<reference evidence="1" key="2">
    <citation type="submission" date="2025-09" db="UniProtKB">
        <authorList>
            <consortium name="EnsemblPlants"/>
        </authorList>
    </citation>
    <scope>IDENTIFICATION</scope>
</reference>
<sequence>MHSSTSPAATTATGRLMTARIAASTPLLRPSITRHASRWRKLFFLGGSTTSVTTTSNAKIHGQKLNTLITQEAVNRSSTANKETISLKYSLSRETKWDSTASIKFGVTTTVEAGIPGILSGSVQLSTEFTFSHGWGQAVTRTEEHSTDYEVTVSPNTKVDLRMLATQATCEVPFSYSQEDVLWSGQKVVYKFNDGIYRGVSNYGFKIDVSEKKL</sequence>
<proteinExistence type="predicted"/>